<name>A0A7N0T6M0_KALFE</name>
<proteinExistence type="predicted"/>
<dbReference type="Pfam" id="PF05699">
    <property type="entry name" value="Dimer_Tnp_hAT"/>
    <property type="match status" value="1"/>
</dbReference>
<dbReference type="Gramene" id="Kaladp0024s0529.1.v1.1">
    <property type="protein sequence ID" value="Kaladp0024s0529.1.v1.1"/>
    <property type="gene ID" value="Kaladp0024s0529.v1.1"/>
</dbReference>
<dbReference type="AlphaFoldDB" id="A0A7N0T6M0"/>
<dbReference type="PANTHER" id="PTHR11697">
    <property type="entry name" value="GENERAL TRANSCRIPTION FACTOR 2-RELATED ZINC FINGER PROTEIN"/>
    <property type="match status" value="1"/>
</dbReference>
<dbReference type="EnsemblPlants" id="Kaladp0024s0529.1.v1.1">
    <property type="protein sequence ID" value="Kaladp0024s0529.1.v1.1"/>
    <property type="gene ID" value="Kaladp0024s0529.v1.1"/>
</dbReference>
<feature type="domain" description="HAT C-terminal dimerisation" evidence="1">
    <location>
        <begin position="297"/>
        <end position="356"/>
    </location>
</feature>
<reference evidence="2" key="1">
    <citation type="submission" date="2021-01" db="UniProtKB">
        <authorList>
            <consortium name="EnsemblPlants"/>
        </authorList>
    </citation>
    <scope>IDENTIFICATION</scope>
</reference>
<keyword evidence="3" id="KW-1185">Reference proteome</keyword>
<dbReference type="PANTHER" id="PTHR11697:SF230">
    <property type="entry name" value="ZINC FINGER, MYM DOMAIN CONTAINING 1"/>
    <property type="match status" value="1"/>
</dbReference>
<sequence>MSKIHRQGYDGANNMKGEINGLQTLIMNNTPSAYYIHYTHQLQLTIVVVVEDNFDRTWLFEKLSYLLSMTRVFCNSKEMNRGIQAQKVAKALNLSEIKNGKKIRSRAYLYPEITKVLVTIGKSASNKEDHQLRNNLQKKDQDIINAMTRVSLTKEQLQSLRKDGWENFLNMVISFYKNHEIEMRRFFKKVKNIHQLRVEIFLSVIDLQLQELNNRFDQANMELFICMASLNPASFFAAFDKQNILILIEFYPNDFIKVGLMKLDFQLQMYVIDLSNDVIFQQVKDLGGLSCMLVETNKHKTYTYVYLLLKLVLILPMTTSSVERVFSTKSFVERMLKNSMSDQLLIDSSVTFIEKDIFS</sequence>
<dbReference type="Proteomes" id="UP000594263">
    <property type="component" value="Unplaced"/>
</dbReference>
<dbReference type="InterPro" id="IPR008906">
    <property type="entry name" value="HATC_C_dom"/>
</dbReference>
<organism evidence="2 3">
    <name type="scientific">Kalanchoe fedtschenkoi</name>
    <name type="common">Lavender scallops</name>
    <name type="synonym">South American air plant</name>
    <dbReference type="NCBI Taxonomy" id="63787"/>
    <lineage>
        <taxon>Eukaryota</taxon>
        <taxon>Viridiplantae</taxon>
        <taxon>Streptophyta</taxon>
        <taxon>Embryophyta</taxon>
        <taxon>Tracheophyta</taxon>
        <taxon>Spermatophyta</taxon>
        <taxon>Magnoliopsida</taxon>
        <taxon>eudicotyledons</taxon>
        <taxon>Gunneridae</taxon>
        <taxon>Pentapetalae</taxon>
        <taxon>Saxifragales</taxon>
        <taxon>Crassulaceae</taxon>
        <taxon>Kalanchoe</taxon>
    </lineage>
</organism>
<dbReference type="GO" id="GO:0046983">
    <property type="term" value="F:protein dimerization activity"/>
    <property type="evidence" value="ECO:0007669"/>
    <property type="project" value="InterPro"/>
</dbReference>
<protein>
    <recommendedName>
        <fullName evidence="1">HAT C-terminal dimerisation domain-containing protein</fullName>
    </recommendedName>
</protein>
<evidence type="ECO:0000313" key="3">
    <source>
        <dbReference type="Proteomes" id="UP000594263"/>
    </source>
</evidence>
<evidence type="ECO:0000313" key="2">
    <source>
        <dbReference type="EnsemblPlants" id="Kaladp0024s0529.1.v1.1"/>
    </source>
</evidence>
<dbReference type="InterPro" id="IPR055298">
    <property type="entry name" value="AtLOH3-like"/>
</dbReference>
<evidence type="ECO:0000259" key="1">
    <source>
        <dbReference type="Pfam" id="PF05699"/>
    </source>
</evidence>
<accession>A0A7N0T6M0</accession>